<feature type="transmembrane region" description="Helical" evidence="6">
    <location>
        <begin position="173"/>
        <end position="191"/>
    </location>
</feature>
<sequence>MSKAVRLRYAGVVNFAAGIVRLIVSLGFVVIVTRRLSVEEFGLWAIILALVNYPIMPASFWSYWCSRFVARGIPRSLGTGIVITLSYLPLALLVYGLAAYAMYVFVTGWGLSTMLVFGFLLVIIIIFRNVFSGISRAYAPEVFGYGSLVYEFLRLPLAFLFVVLLYLRLDGALLTMAIAHLMALLVVVLLLRKRGLRWDGVDFGLAKRWFKGFSIPLIGIVSNLILNSDRVLLAGLSGSEVPVAYMSAGYSLRNPIVYGRATASGLYARMLRGGSAGDVEEITRLYFAVTLFMFATILCLAYPLMSLLNPVYRDAYWIVLMTGLFAFIQGVVGIFGPVVSGREEVDLKPDVTIVDFIKSRLFKWSSTAIVMYVASLVIGTVLLIAFLPFNNVVLLASAYPIGWLVGWCVFLPRFYRLAKSVVDFRFPWRDISPFIVAGLCSALCYFLLGSYTIVVESFWRDMPILLTHVVIAGIAYFAVSYALSPWLRGFLKAAKRFVLAEVLHVGGVE</sequence>
<feature type="transmembrane region" description="Helical" evidence="6">
    <location>
        <begin position="431"/>
        <end position="453"/>
    </location>
</feature>
<feature type="transmembrane region" description="Helical" evidence="6">
    <location>
        <begin position="109"/>
        <end position="131"/>
    </location>
</feature>
<name>A0A497F0N3_9CREN</name>
<evidence type="ECO:0000256" key="4">
    <source>
        <dbReference type="ARBA" id="ARBA00022989"/>
    </source>
</evidence>
<comment type="caution">
    <text evidence="7">The sequence shown here is derived from an EMBL/GenBank/DDBJ whole genome shotgun (WGS) entry which is preliminary data.</text>
</comment>
<dbReference type="InterPro" id="IPR050833">
    <property type="entry name" value="Poly_Biosynth_Transport"/>
</dbReference>
<comment type="subcellular location">
    <subcellularLocation>
        <location evidence="1">Cell membrane</location>
        <topology evidence="1">Multi-pass membrane protein</topology>
    </subcellularLocation>
</comment>
<dbReference type="EMBL" id="QMRA01000086">
    <property type="protein sequence ID" value="RLE53007.1"/>
    <property type="molecule type" value="Genomic_DNA"/>
</dbReference>
<dbReference type="GO" id="GO:0005886">
    <property type="term" value="C:plasma membrane"/>
    <property type="evidence" value="ECO:0007669"/>
    <property type="project" value="UniProtKB-SubCell"/>
</dbReference>
<proteinExistence type="predicted"/>
<evidence type="ECO:0000313" key="8">
    <source>
        <dbReference type="Proteomes" id="UP000269499"/>
    </source>
</evidence>
<keyword evidence="3 6" id="KW-0812">Transmembrane</keyword>
<evidence type="ECO:0000256" key="2">
    <source>
        <dbReference type="ARBA" id="ARBA00022475"/>
    </source>
</evidence>
<gene>
    <name evidence="7" type="ORF">DRJ26_03935</name>
</gene>
<feature type="transmembrane region" description="Helical" evidence="6">
    <location>
        <begin position="77"/>
        <end position="103"/>
    </location>
</feature>
<dbReference type="Proteomes" id="UP000269499">
    <property type="component" value="Unassembled WGS sequence"/>
</dbReference>
<protein>
    <recommendedName>
        <fullName evidence="9">Polysaccharide biosynthesis protein C-terminal domain-containing protein</fullName>
    </recommendedName>
</protein>
<reference evidence="7 8" key="1">
    <citation type="submission" date="2018-06" db="EMBL/GenBank/DDBJ databases">
        <title>Extensive metabolic versatility and redundancy in microbially diverse, dynamic hydrothermal sediments.</title>
        <authorList>
            <person name="Dombrowski N."/>
            <person name="Teske A."/>
            <person name="Baker B.J."/>
        </authorList>
    </citation>
    <scope>NUCLEOTIDE SEQUENCE [LARGE SCALE GENOMIC DNA]</scope>
    <source>
        <strain evidence="7">B20_G2</strain>
    </source>
</reference>
<accession>A0A497F0N3</accession>
<organism evidence="7 8">
    <name type="scientific">Thermoproteota archaeon</name>
    <dbReference type="NCBI Taxonomy" id="2056631"/>
    <lineage>
        <taxon>Archaea</taxon>
        <taxon>Thermoproteota</taxon>
    </lineage>
</organism>
<evidence type="ECO:0000256" key="1">
    <source>
        <dbReference type="ARBA" id="ARBA00004651"/>
    </source>
</evidence>
<feature type="transmembrane region" description="Helical" evidence="6">
    <location>
        <begin position="43"/>
        <end position="65"/>
    </location>
</feature>
<evidence type="ECO:0008006" key="9">
    <source>
        <dbReference type="Google" id="ProtNLM"/>
    </source>
</evidence>
<evidence type="ECO:0000256" key="3">
    <source>
        <dbReference type="ARBA" id="ARBA00022692"/>
    </source>
</evidence>
<feature type="transmembrane region" description="Helical" evidence="6">
    <location>
        <begin position="465"/>
        <end position="487"/>
    </location>
</feature>
<evidence type="ECO:0000313" key="7">
    <source>
        <dbReference type="EMBL" id="RLE53007.1"/>
    </source>
</evidence>
<evidence type="ECO:0000256" key="6">
    <source>
        <dbReference type="SAM" id="Phobius"/>
    </source>
</evidence>
<dbReference type="PANTHER" id="PTHR30250">
    <property type="entry name" value="PST FAMILY PREDICTED COLANIC ACID TRANSPORTER"/>
    <property type="match status" value="1"/>
</dbReference>
<keyword evidence="5 6" id="KW-0472">Membrane</keyword>
<feature type="transmembrane region" description="Helical" evidence="6">
    <location>
        <begin position="392"/>
        <end position="411"/>
    </location>
</feature>
<keyword evidence="2" id="KW-1003">Cell membrane</keyword>
<feature type="transmembrane region" description="Helical" evidence="6">
    <location>
        <begin position="316"/>
        <end position="340"/>
    </location>
</feature>
<feature type="transmembrane region" description="Helical" evidence="6">
    <location>
        <begin position="285"/>
        <end position="304"/>
    </location>
</feature>
<feature type="transmembrane region" description="Helical" evidence="6">
    <location>
        <begin position="12"/>
        <end position="31"/>
    </location>
</feature>
<dbReference type="AlphaFoldDB" id="A0A497F0N3"/>
<dbReference type="PANTHER" id="PTHR30250:SF11">
    <property type="entry name" value="O-ANTIGEN TRANSPORTER-RELATED"/>
    <property type="match status" value="1"/>
</dbReference>
<feature type="transmembrane region" description="Helical" evidence="6">
    <location>
        <begin position="143"/>
        <end position="167"/>
    </location>
</feature>
<feature type="transmembrane region" description="Helical" evidence="6">
    <location>
        <begin position="361"/>
        <end position="386"/>
    </location>
</feature>
<keyword evidence="4 6" id="KW-1133">Transmembrane helix</keyword>
<evidence type="ECO:0000256" key="5">
    <source>
        <dbReference type="ARBA" id="ARBA00023136"/>
    </source>
</evidence>